<keyword evidence="7 9" id="KW-0456">Lyase</keyword>
<evidence type="ECO:0000256" key="1">
    <source>
        <dbReference type="ARBA" id="ARBA00022485"/>
    </source>
</evidence>
<dbReference type="Proteomes" id="UP000752814">
    <property type="component" value="Unassembled WGS sequence"/>
</dbReference>
<feature type="binding site" evidence="9">
    <location>
        <position position="68"/>
    </location>
    <ligand>
        <name>[4Fe-4S] cluster</name>
        <dbReference type="ChEBI" id="CHEBI:49883"/>
        <label>2</label>
        <note>4Fe-4S-S-AdoMet</note>
    </ligand>
</feature>
<evidence type="ECO:0000256" key="5">
    <source>
        <dbReference type="ARBA" id="ARBA00023004"/>
    </source>
</evidence>
<dbReference type="InterPro" id="IPR058240">
    <property type="entry name" value="rSAM_sf"/>
</dbReference>
<evidence type="ECO:0000259" key="10">
    <source>
        <dbReference type="PROSITE" id="PS51918"/>
    </source>
</evidence>
<comment type="subunit">
    <text evidence="9">Monomer.</text>
</comment>
<evidence type="ECO:0000313" key="12">
    <source>
        <dbReference type="Proteomes" id="UP000752814"/>
    </source>
</evidence>
<dbReference type="PANTHER" id="PTHR13930:SF0">
    <property type="entry name" value="S-ADENOSYL-L-METHIONINE-DEPENDENT TRNA 4-DEMETHYLWYOSINE SYNTHASE TYW1-RELATED"/>
    <property type="match status" value="1"/>
</dbReference>
<evidence type="ECO:0000313" key="11">
    <source>
        <dbReference type="EMBL" id="TQS83502.1"/>
    </source>
</evidence>
<keyword evidence="4 9" id="KW-0479">Metal-binding</keyword>
<dbReference type="Pfam" id="PF08608">
    <property type="entry name" value="Wyosine_form"/>
    <property type="match status" value="1"/>
</dbReference>
<dbReference type="InterPro" id="IPR023993">
    <property type="entry name" value="TYW1_archaea"/>
</dbReference>
<dbReference type="Gene3D" id="3.20.20.70">
    <property type="entry name" value="Aldolase class I"/>
    <property type="match status" value="1"/>
</dbReference>
<evidence type="ECO:0000256" key="2">
    <source>
        <dbReference type="ARBA" id="ARBA00022691"/>
    </source>
</evidence>
<keyword evidence="9" id="KW-0963">Cytoplasm</keyword>
<feature type="binding site" evidence="9">
    <location>
        <position position="65"/>
    </location>
    <ligand>
        <name>[4Fe-4S] cluster</name>
        <dbReference type="ChEBI" id="CHEBI:49883"/>
        <label>2</label>
        <note>4Fe-4S-S-AdoMet</note>
    </ligand>
</feature>
<comment type="similarity">
    <text evidence="9">Belongs to the TYW1 family.</text>
</comment>
<keyword evidence="3 9" id="KW-0819">tRNA processing</keyword>
<dbReference type="RefSeq" id="WP_400256438.1">
    <property type="nucleotide sequence ID" value="NZ_CAYAYE010000024.1"/>
</dbReference>
<organism evidence="11 12">
    <name type="scientific">Candidatus Methanomassiliicoccus intestinalis</name>
    <dbReference type="NCBI Taxonomy" id="1406512"/>
    <lineage>
        <taxon>Archaea</taxon>
        <taxon>Methanobacteriati</taxon>
        <taxon>Thermoplasmatota</taxon>
        <taxon>Thermoplasmata</taxon>
        <taxon>Methanomassiliicoccales</taxon>
        <taxon>Methanomassiliicoccaceae</taxon>
        <taxon>Methanomassiliicoccus</taxon>
    </lineage>
</organism>
<dbReference type="InterPro" id="IPR007197">
    <property type="entry name" value="rSAM"/>
</dbReference>
<dbReference type="EC" id="4.1.3.44" evidence="9"/>
<dbReference type="SFLD" id="SFLDG01071">
    <property type="entry name" value="tRNA_wybutosine-synthesizing"/>
    <property type="match status" value="1"/>
</dbReference>
<comment type="subcellular location">
    <subcellularLocation>
        <location evidence="9">Cytoplasm</location>
    </subcellularLocation>
</comment>
<dbReference type="GO" id="GO:0046872">
    <property type="term" value="F:metal ion binding"/>
    <property type="evidence" value="ECO:0007669"/>
    <property type="project" value="UniProtKB-KW"/>
</dbReference>
<feature type="binding site" evidence="9">
    <location>
        <position position="51"/>
    </location>
    <ligand>
        <name>[4Fe-4S] cluster</name>
        <dbReference type="ChEBI" id="CHEBI:49883"/>
        <label>1</label>
    </ligand>
</feature>
<feature type="binding site" evidence="9">
    <location>
        <position position="61"/>
    </location>
    <ligand>
        <name>[4Fe-4S] cluster</name>
        <dbReference type="ChEBI" id="CHEBI:49883"/>
        <label>2</label>
        <note>4Fe-4S-S-AdoMet</note>
    </ligand>
</feature>
<dbReference type="InterPro" id="IPR034556">
    <property type="entry name" value="tRNA_wybutosine-synthase"/>
</dbReference>
<dbReference type="SFLD" id="SFLDF00284">
    <property type="entry name" value="tRNA_wybutosine-synthesizing"/>
    <property type="match status" value="1"/>
</dbReference>
<dbReference type="CDD" id="cd01335">
    <property type="entry name" value="Radical_SAM"/>
    <property type="match status" value="1"/>
</dbReference>
<protein>
    <recommendedName>
        <fullName evidence="9">S-adenosyl-L-methionine-dependent tRNA 4-demethylwyosine synthase</fullName>
        <ecNumber evidence="9">4.1.3.44</ecNumber>
    </recommendedName>
    <alternativeName>
        <fullName evidence="9">tRNA wyosine derivatives biosynthesis protein Taw1</fullName>
    </alternativeName>
</protein>
<evidence type="ECO:0000256" key="6">
    <source>
        <dbReference type="ARBA" id="ARBA00023014"/>
    </source>
</evidence>
<name>A0A8J8PG38_9ARCH</name>
<dbReference type="SUPFAM" id="SSF102114">
    <property type="entry name" value="Radical SAM enzymes"/>
    <property type="match status" value="1"/>
</dbReference>
<keyword evidence="2 9" id="KW-0949">S-adenosyl-L-methionine</keyword>
<feature type="binding site" evidence="9">
    <location>
        <position position="25"/>
    </location>
    <ligand>
        <name>[4Fe-4S] cluster</name>
        <dbReference type="ChEBI" id="CHEBI:49883"/>
        <label>1</label>
    </ligand>
</feature>
<dbReference type="GO" id="GO:0102521">
    <property type="term" value="F:tRNA-4-demethylwyosine synthase activity"/>
    <property type="evidence" value="ECO:0007669"/>
    <property type="project" value="UniProtKB-EC"/>
</dbReference>
<reference evidence="11" key="1">
    <citation type="submission" date="2016-03" db="EMBL/GenBank/DDBJ databases">
        <authorList>
            <person name="Borrel G."/>
            <person name="Mccann A."/>
            <person name="O'Toole P.W."/>
        </authorList>
    </citation>
    <scope>NUCLEOTIDE SEQUENCE</scope>
    <source>
        <strain evidence="11">183</strain>
    </source>
</reference>
<evidence type="ECO:0000256" key="7">
    <source>
        <dbReference type="ARBA" id="ARBA00023239"/>
    </source>
</evidence>
<sequence length="309" mass="35532">MNDVTETLKKQQYKLHGDHAAVKLCHWVKQSLLHDRPCYKQEFYGIKSHRCLQMTPVVNMCTHNCLFCWRVQGFDSENIAWKEPEDILEHCLEQQKKLVSGFGGDPRCSKEMWLEAREPKQVAISLSGEPTLYPMLGDFIELCKRRGMTTFLVTNGTTPEILEKLDPLPTQMYVTVAAPNEEVYKRICVPRIPDGWEKLMKTLELFPSLNTRTVIRHTLVQGWNVGWEDEYAKLDETADPMFIEPKGYVFVGDSRRRMTIDNMPSPASVAEFGKRIASRLGMELLRERPDSRVCLLGDKNAQVKIPGLE</sequence>
<dbReference type="Pfam" id="PF04055">
    <property type="entry name" value="Radical_SAM"/>
    <property type="match status" value="1"/>
</dbReference>
<dbReference type="PROSITE" id="PS51918">
    <property type="entry name" value="RADICAL_SAM"/>
    <property type="match status" value="1"/>
</dbReference>
<keyword evidence="6 9" id="KW-0411">Iron-sulfur</keyword>
<dbReference type="GO" id="GO:0051539">
    <property type="term" value="F:4 iron, 4 sulfur cluster binding"/>
    <property type="evidence" value="ECO:0007669"/>
    <property type="project" value="UniProtKB-UniRule"/>
</dbReference>
<feature type="binding site" evidence="9">
    <location>
        <position position="38"/>
    </location>
    <ligand>
        <name>[4Fe-4S] cluster</name>
        <dbReference type="ChEBI" id="CHEBI:49883"/>
        <label>1</label>
    </ligand>
</feature>
<gene>
    <name evidence="9" type="primary">taw1</name>
    <name evidence="11" type="ORF">A3207_07875</name>
</gene>
<dbReference type="NCBIfam" id="TIGR03972">
    <property type="entry name" value="rSAM_TYW1"/>
    <property type="match status" value="1"/>
</dbReference>
<evidence type="ECO:0000256" key="3">
    <source>
        <dbReference type="ARBA" id="ARBA00022694"/>
    </source>
</evidence>
<evidence type="ECO:0000256" key="4">
    <source>
        <dbReference type="ARBA" id="ARBA00022723"/>
    </source>
</evidence>
<comment type="function">
    <text evidence="9">Component of the wyosine derivatives biosynthesis pathway that catalyzes the condensation of N-methylguanine with 2 carbon atoms from pyruvate to form the tricyclic 4-demethylwyosine (imG-14) on guanosine-37 of tRNA(Phe).</text>
</comment>
<keyword evidence="1 9" id="KW-0004">4Fe-4S</keyword>
<dbReference type="AlphaFoldDB" id="A0A8J8PG38"/>
<evidence type="ECO:0000256" key="8">
    <source>
        <dbReference type="ARBA" id="ARBA00049466"/>
    </source>
</evidence>
<accession>A0A8J8PG38</accession>
<dbReference type="PANTHER" id="PTHR13930">
    <property type="entry name" value="S-ADENOSYL-L-METHIONINE-DEPENDENT TRNA 4-DEMETHYLWYOSINE SYNTHASE"/>
    <property type="match status" value="1"/>
</dbReference>
<dbReference type="HAMAP" id="MF_01921">
    <property type="entry name" value="TYW1_archaea"/>
    <property type="match status" value="1"/>
</dbReference>
<evidence type="ECO:0000256" key="9">
    <source>
        <dbReference type="HAMAP-Rule" id="MF_01921"/>
    </source>
</evidence>
<dbReference type="SFLD" id="SFLDS00029">
    <property type="entry name" value="Radical_SAM"/>
    <property type="match status" value="1"/>
</dbReference>
<dbReference type="GO" id="GO:0008033">
    <property type="term" value="P:tRNA processing"/>
    <property type="evidence" value="ECO:0007669"/>
    <property type="project" value="UniProtKB-UniRule"/>
</dbReference>
<keyword evidence="5 9" id="KW-0408">Iron</keyword>
<comment type="catalytic activity">
    <reaction evidence="8 9">
        <text>N(1)-methylguanosine(37) in tRNA(Phe) + pyruvate + S-adenosyl-L-methionine = 4-demethylwyosine(37) in tRNA(Phe) + 5'-deoxyadenosine + L-methionine + CO2 + H2O</text>
        <dbReference type="Rhea" id="RHEA:36347"/>
        <dbReference type="Rhea" id="RHEA-COMP:10164"/>
        <dbReference type="Rhea" id="RHEA-COMP:10165"/>
        <dbReference type="ChEBI" id="CHEBI:15361"/>
        <dbReference type="ChEBI" id="CHEBI:15377"/>
        <dbReference type="ChEBI" id="CHEBI:16526"/>
        <dbReference type="ChEBI" id="CHEBI:17319"/>
        <dbReference type="ChEBI" id="CHEBI:57844"/>
        <dbReference type="ChEBI" id="CHEBI:59789"/>
        <dbReference type="ChEBI" id="CHEBI:64315"/>
        <dbReference type="ChEBI" id="CHEBI:73542"/>
        <dbReference type="EC" id="4.1.3.44"/>
    </reaction>
</comment>
<comment type="cofactor">
    <cofactor evidence="9">
        <name>[4Fe-4S] cluster</name>
        <dbReference type="ChEBI" id="CHEBI:49883"/>
    </cofactor>
    <text evidence="9">Binds 2 [4Fe-4S] clusters. Binds 1 [4Fe-4S] cluster coordinated with 3 cysteines and an exchangeable S-adenosyl-L-methionine.</text>
</comment>
<dbReference type="InterPro" id="IPR013785">
    <property type="entry name" value="Aldolase_TIM"/>
</dbReference>
<feature type="domain" description="Radical SAM core" evidence="10">
    <location>
        <begin position="44"/>
        <end position="292"/>
    </location>
</feature>
<dbReference type="GO" id="GO:0005737">
    <property type="term" value="C:cytoplasm"/>
    <property type="evidence" value="ECO:0007669"/>
    <property type="project" value="UniProtKB-SubCell"/>
</dbReference>
<dbReference type="EMBL" id="LVVT01000010">
    <property type="protein sequence ID" value="TQS83502.1"/>
    <property type="molecule type" value="Genomic_DNA"/>
</dbReference>
<comment type="caution">
    <text evidence="11">The sequence shown here is derived from an EMBL/GenBank/DDBJ whole genome shotgun (WGS) entry which is preliminary data.</text>
</comment>
<proteinExistence type="inferred from homology"/>
<dbReference type="InterPro" id="IPR013917">
    <property type="entry name" value="tRNA_wybutosine-synth"/>
</dbReference>